<reference evidence="2 3" key="1">
    <citation type="journal article" date="2017" name="Genome Announc.">
        <title>Draft Genome Sequence of Romboutsia weinsteinii sp. nov. Strain CCRI-19649(T) Isolated from Surface Water.</title>
        <authorList>
            <person name="Maheux A.F."/>
            <person name="Boudreau D.K."/>
            <person name="Berube E."/>
            <person name="Boissinot M."/>
            <person name="Cantin P."/>
            <person name="Raymond F."/>
            <person name="Corbeil J."/>
            <person name="Omar R.F."/>
            <person name="Bergeron M.G."/>
        </authorList>
    </citation>
    <scope>NUCLEOTIDE SEQUENCE [LARGE SCALE GENOMIC DNA]</scope>
    <source>
        <strain evidence="2 3">CCRI-19649</strain>
    </source>
</reference>
<feature type="transmembrane region" description="Helical" evidence="1">
    <location>
        <begin position="130"/>
        <end position="149"/>
    </location>
</feature>
<feature type="transmembrane region" description="Helical" evidence="1">
    <location>
        <begin position="84"/>
        <end position="103"/>
    </location>
</feature>
<comment type="caution">
    <text evidence="2">The sequence shown here is derived from an EMBL/GenBank/DDBJ whole genome shotgun (WGS) entry which is preliminary data.</text>
</comment>
<proteinExistence type="predicted"/>
<dbReference type="OrthoDB" id="9793294at2"/>
<dbReference type="Proteomes" id="UP000215694">
    <property type="component" value="Unassembled WGS sequence"/>
</dbReference>
<sequence length="254" mass="29397">MKKNLQNDLKKIYTEVPIPNPINIQETIIKVRKEVNEAQDNGLTFWEFYFQQFGFIRKNVWLIQFAILLFCGLRIYYYPGSIKVISLISSIAPLIFLSGITELSRTYTYGTIEIELSTQYTLSQVMMSRVSILGLMDILSITILCVFVGTNTPLYPYAIFLYVCVPFMVTCFGCLWLLNRFKNKECNYYCFTLGIFIMVTVSMSTAFLPKLYVVSSLWIWSIMLLISIIGSGMQIFKLVNSCNKKYDYINVTHI</sequence>
<keyword evidence="3" id="KW-1185">Reference proteome</keyword>
<evidence type="ECO:0000256" key="1">
    <source>
        <dbReference type="SAM" id="Phobius"/>
    </source>
</evidence>
<accession>A0A371IYE4</accession>
<organism evidence="2 3">
    <name type="scientific">Romboutsia weinsteinii</name>
    <dbReference type="NCBI Taxonomy" id="2020949"/>
    <lineage>
        <taxon>Bacteria</taxon>
        <taxon>Bacillati</taxon>
        <taxon>Bacillota</taxon>
        <taxon>Clostridia</taxon>
        <taxon>Peptostreptococcales</taxon>
        <taxon>Peptostreptococcaceae</taxon>
        <taxon>Romboutsia</taxon>
    </lineage>
</organism>
<dbReference type="RefSeq" id="WP_094367106.1">
    <property type="nucleotide sequence ID" value="NZ_NOJY02000068.1"/>
</dbReference>
<protein>
    <recommendedName>
        <fullName evidence="4">ABC-2 transporter permease</fullName>
    </recommendedName>
</protein>
<name>A0A371IYE4_9FIRM</name>
<evidence type="ECO:0000313" key="2">
    <source>
        <dbReference type="EMBL" id="RDY25486.1"/>
    </source>
</evidence>
<feature type="transmembrane region" description="Helical" evidence="1">
    <location>
        <begin position="217"/>
        <end position="236"/>
    </location>
</feature>
<evidence type="ECO:0008006" key="4">
    <source>
        <dbReference type="Google" id="ProtNLM"/>
    </source>
</evidence>
<feature type="transmembrane region" description="Helical" evidence="1">
    <location>
        <begin position="155"/>
        <end position="178"/>
    </location>
</feature>
<keyword evidence="1" id="KW-1133">Transmembrane helix</keyword>
<feature type="transmembrane region" description="Helical" evidence="1">
    <location>
        <begin position="60"/>
        <end position="78"/>
    </location>
</feature>
<keyword evidence="1" id="KW-0472">Membrane</keyword>
<gene>
    <name evidence="2" type="ORF">CHL78_017975</name>
</gene>
<dbReference type="AlphaFoldDB" id="A0A371IYE4"/>
<dbReference type="EMBL" id="NOJY02000068">
    <property type="protein sequence ID" value="RDY25486.1"/>
    <property type="molecule type" value="Genomic_DNA"/>
</dbReference>
<feature type="transmembrane region" description="Helical" evidence="1">
    <location>
        <begin position="190"/>
        <end position="211"/>
    </location>
</feature>
<evidence type="ECO:0000313" key="3">
    <source>
        <dbReference type="Proteomes" id="UP000215694"/>
    </source>
</evidence>
<keyword evidence="1" id="KW-0812">Transmembrane</keyword>